<dbReference type="EMBL" id="UOGG01000082">
    <property type="protein sequence ID" value="VAX29569.1"/>
    <property type="molecule type" value="Genomic_DNA"/>
</dbReference>
<organism evidence="1">
    <name type="scientific">hydrothermal vent metagenome</name>
    <dbReference type="NCBI Taxonomy" id="652676"/>
    <lineage>
        <taxon>unclassified sequences</taxon>
        <taxon>metagenomes</taxon>
        <taxon>ecological metagenomes</taxon>
    </lineage>
</organism>
<dbReference type="AlphaFoldDB" id="A0A3B1CH65"/>
<name>A0A3B1CH65_9ZZZZ</name>
<protein>
    <submittedName>
        <fullName evidence="1">Uncharacterized protein</fullName>
    </submittedName>
</protein>
<gene>
    <name evidence="1" type="ORF">MNBD_NITROSPINAE05-143</name>
</gene>
<evidence type="ECO:0000313" key="1">
    <source>
        <dbReference type="EMBL" id="VAX29569.1"/>
    </source>
</evidence>
<feature type="non-terminal residue" evidence="1">
    <location>
        <position position="47"/>
    </location>
</feature>
<proteinExistence type="predicted"/>
<reference evidence="1" key="1">
    <citation type="submission" date="2018-06" db="EMBL/GenBank/DDBJ databases">
        <authorList>
            <person name="Zhirakovskaya E."/>
        </authorList>
    </citation>
    <scope>NUCLEOTIDE SEQUENCE</scope>
</reference>
<sequence length="47" mass="5445">MGISKNNQFRLPIFSNLPIDNINQKEHFGSVKLRQNNVTDLIENEAF</sequence>
<accession>A0A3B1CH65</accession>